<dbReference type="Pfam" id="PF00664">
    <property type="entry name" value="ABC_membrane"/>
    <property type="match status" value="2"/>
</dbReference>
<feature type="transmembrane region" description="Helical" evidence="10">
    <location>
        <begin position="942"/>
        <end position="967"/>
    </location>
</feature>
<dbReference type="InterPro" id="IPR003439">
    <property type="entry name" value="ABC_transporter-like_ATP-bd"/>
</dbReference>
<dbReference type="InterPro" id="IPR027417">
    <property type="entry name" value="P-loop_NTPase"/>
</dbReference>
<keyword evidence="6" id="KW-0067">ATP-binding</keyword>
<dbReference type="InterPro" id="IPR011527">
    <property type="entry name" value="ABC1_TM_dom"/>
</dbReference>
<dbReference type="PROSITE" id="PS00211">
    <property type="entry name" value="ABC_TRANSPORTER_1"/>
    <property type="match status" value="2"/>
</dbReference>
<dbReference type="PROSITE" id="PS50893">
    <property type="entry name" value="ABC_TRANSPORTER_2"/>
    <property type="match status" value="2"/>
</dbReference>
<keyword evidence="8 10" id="KW-0472">Membrane</keyword>
<dbReference type="PANTHER" id="PTHR24223">
    <property type="entry name" value="ATP-BINDING CASSETTE SUB-FAMILY C"/>
    <property type="match status" value="1"/>
</dbReference>
<keyword evidence="2" id="KW-0813">Transport</keyword>
<keyword evidence="14" id="KW-1185">Reference proteome</keyword>
<dbReference type="CDD" id="cd03244">
    <property type="entry name" value="ABCC_MRP_domain2"/>
    <property type="match status" value="1"/>
</dbReference>
<feature type="transmembrane region" description="Helical" evidence="10">
    <location>
        <begin position="297"/>
        <end position="316"/>
    </location>
</feature>
<sequence>MMDLIPRRVFALAAEARLRSQALLATAQSHAELPWINDVTQTADSGYPQALVLVISALWTASRLIRRRNKPSSPPQTATTTTVRAASIRWPWELLAQLVRASALAFLALAAARGQTPWLNALVAAYALVLGLSRLVNDLEWRHVALHQVNFALGLELLVFAASSALPCIEVSSECALAAAPAKAGLASLAAAVVLSVITPREWVPPSLENDVPMPEDYEKRGPAPEETCSWANYYLTFEWLTPVMWKGARTGEVVLEDLPQLPWYDEPLLLLARIKKARARGVTTTWTLFYLLRKEVNLMAFYISSAYASELVAPYGLYHLLGYLADPQGASVKPWLWLVLMFCGPLSRSVLFQQYVFTSTRLVVRLRSALTQELYHRAMGSMELEEDIFAPKPDGAGDKNTKDKDKKRNKKDEEAGRSTTSAGRLANLMAADVQAIFGARDVVMAGTGVPVGTILSVIGLYRMLGWPALVGTLILLLAAPVSVTISRLMGRLTRKARRAQDARISLVSEYLASIRAVKYFAWEDAVVETIEDARASEQRDLWRVSLSFVMLNQISALVPYISMITMFSLYVGVCGQPMTAATAFTTTYLVKQIRRNVGQVAFMSRQITGAAIAISRLDRYFATTTPLDEYPEGPLRIRDATFRRNKTASFQLKDLSIDFAQGGLNVVSGVSGSGKTTLLLAILGETVKEGGVITRPKDVAFASQTSWLQNDTIKENILFNSPPEPVRYDAVVNACCLPVDLRELDAGDQTVVGENGASLSGGQKARVALARALYSKAPLLLLDDIFSALDAKTAASLWERCFCSDLLKGRTVVLVAQQPWVAAQADVALTLEDGAVKHVEQNIGVVRHPVAVAKDIEGESSTEVSDNSDTEVETQTDPLNDARKVAVDKGTKDVVAQEMKASGKSARLMCKCNPLKTFKASKLTTRNKVFKYMTYFGGPGYAVFCMFLMLLSQLSVMGGTLWLSVWVDAYDRQTAVDIAFYLGVYAAVTVTESVLYAAVFLVFENGAWHAARKLHNDFIRAVMRVSLSWYKQTPVGRIINRFSSDMSSLDLSVSPQLRAFLESSLALVIRIFAISSIMPIFIVPAAVASTCGLVVGEIYTRTAVTIKRLVASSQSPIFSQFADTLAGLPIIRARAGMPDTFGDNLADKLRVWSRAAEAHFNCNRWVAMRVDVITALVGLSAGIIAVSKAGLVGAGLVGFSLHNATGLSQTILGLVRSMNDLEVELQSFVRIKEYAGLDTEEKDDESYPEEGQVEYTDTPTHVIPKTWPTTGEIEFRNVTIRYDQDGPNILTDVNLKFRAGERVAIVGRTGSGKSTLVLSLLRFTHIVSGQILYDGVDITKIPRRRLREALTIIPQEAVLFNGTLRTNLDPTGKIAEPVLERALESCQGIASFQYQPSSDVDTDADDDAAAVVARDGDSSKLALSTVVNAKGENFSHGQRQVLSLCRALVRGSRLMLLDEATASMDYETDRGIQAVLRREVNGDGGGDDRTLVTIAHRLRTIADYDTVVVMGAGRVVEAGRPVELYKARGVFYDMVHHSGERKDLEELFEGGK</sequence>
<feature type="transmembrane region" description="Helical" evidence="10">
    <location>
        <begin position="979"/>
        <end position="1004"/>
    </location>
</feature>
<organism evidence="13 14">
    <name type="scientific">Colletotrichum lupini</name>
    <dbReference type="NCBI Taxonomy" id="145971"/>
    <lineage>
        <taxon>Eukaryota</taxon>
        <taxon>Fungi</taxon>
        <taxon>Dikarya</taxon>
        <taxon>Ascomycota</taxon>
        <taxon>Pezizomycotina</taxon>
        <taxon>Sordariomycetes</taxon>
        <taxon>Hypocreomycetidae</taxon>
        <taxon>Glomerellales</taxon>
        <taxon>Glomerellaceae</taxon>
        <taxon>Colletotrichum</taxon>
        <taxon>Colletotrichum acutatum species complex</taxon>
    </lineage>
</organism>
<dbReference type="GO" id="GO:0140359">
    <property type="term" value="F:ABC-type transporter activity"/>
    <property type="evidence" value="ECO:0007669"/>
    <property type="project" value="InterPro"/>
</dbReference>
<dbReference type="InterPro" id="IPR003593">
    <property type="entry name" value="AAA+_ATPase"/>
</dbReference>
<dbReference type="SUPFAM" id="SSF90123">
    <property type="entry name" value="ABC transporter transmembrane region"/>
    <property type="match status" value="2"/>
</dbReference>
<dbReference type="GeneID" id="73349128"/>
<dbReference type="InterPro" id="IPR017871">
    <property type="entry name" value="ABC_transporter-like_CS"/>
</dbReference>
<dbReference type="InterPro" id="IPR050173">
    <property type="entry name" value="ABC_transporter_C-like"/>
</dbReference>
<dbReference type="RefSeq" id="XP_049151264.1">
    <property type="nucleotide sequence ID" value="XM_049294118.1"/>
</dbReference>
<feature type="domain" description="ABC transporter" evidence="11">
    <location>
        <begin position="1274"/>
        <end position="1538"/>
    </location>
</feature>
<feature type="transmembrane region" description="Helical" evidence="10">
    <location>
        <begin position="336"/>
        <end position="358"/>
    </location>
</feature>
<dbReference type="Gene3D" id="1.20.1560.10">
    <property type="entry name" value="ABC transporter type 1, transmembrane domain"/>
    <property type="match status" value="2"/>
</dbReference>
<evidence type="ECO:0000313" key="14">
    <source>
        <dbReference type="Proteomes" id="UP000830671"/>
    </source>
</evidence>
<feature type="domain" description="ABC transporter" evidence="11">
    <location>
        <begin position="636"/>
        <end position="859"/>
    </location>
</feature>
<feature type="region of interest" description="Disordered" evidence="9">
    <location>
        <begin position="858"/>
        <end position="877"/>
    </location>
</feature>
<evidence type="ECO:0000313" key="13">
    <source>
        <dbReference type="EMBL" id="UQC89663.1"/>
    </source>
</evidence>
<keyword evidence="3 10" id="KW-0812">Transmembrane</keyword>
<dbReference type="GO" id="GO:0016887">
    <property type="term" value="F:ATP hydrolysis activity"/>
    <property type="evidence" value="ECO:0007669"/>
    <property type="project" value="InterPro"/>
</dbReference>
<evidence type="ECO:0000256" key="8">
    <source>
        <dbReference type="ARBA" id="ARBA00023136"/>
    </source>
</evidence>
<name>A0A9Q8WN23_9PEZI</name>
<dbReference type="SMART" id="SM00382">
    <property type="entry name" value="AAA"/>
    <property type="match status" value="2"/>
</dbReference>
<dbReference type="Pfam" id="PF00005">
    <property type="entry name" value="ABC_tran"/>
    <property type="match status" value="2"/>
</dbReference>
<proteinExistence type="predicted"/>
<evidence type="ECO:0000259" key="12">
    <source>
        <dbReference type="PROSITE" id="PS50929"/>
    </source>
</evidence>
<feature type="transmembrane region" description="Helical" evidence="10">
    <location>
        <begin position="542"/>
        <end position="562"/>
    </location>
</feature>
<evidence type="ECO:0000256" key="9">
    <source>
        <dbReference type="SAM" id="MobiDB-lite"/>
    </source>
</evidence>
<protein>
    <submittedName>
        <fullName evidence="13">ABC transporter</fullName>
    </submittedName>
</protein>
<dbReference type="CDD" id="cd18596">
    <property type="entry name" value="ABC_6TM_VMR1_D1_like"/>
    <property type="match status" value="1"/>
</dbReference>
<reference evidence="13" key="1">
    <citation type="journal article" date="2021" name="Mol. Plant Microbe Interact.">
        <title>Complete Genome Sequence of the Plant-Pathogenic Fungus Colletotrichum lupini.</title>
        <authorList>
            <person name="Baroncelli R."/>
            <person name="Pensec F."/>
            <person name="Da Lio D."/>
            <person name="Boufleur T."/>
            <person name="Vicente I."/>
            <person name="Sarrocco S."/>
            <person name="Picot A."/>
            <person name="Baraldi E."/>
            <person name="Sukno S."/>
            <person name="Thon M."/>
            <person name="Le Floch G."/>
        </authorList>
    </citation>
    <scope>NUCLEOTIDE SEQUENCE</scope>
    <source>
        <strain evidence="13">IMI 504893</strain>
    </source>
</reference>
<feature type="compositionally biased region" description="Basic and acidic residues" evidence="9">
    <location>
        <begin position="396"/>
        <end position="417"/>
    </location>
</feature>
<keyword evidence="5" id="KW-0547">Nucleotide-binding</keyword>
<feature type="transmembrane region" description="Helical" evidence="10">
    <location>
        <begin position="468"/>
        <end position="489"/>
    </location>
</feature>
<evidence type="ECO:0000256" key="5">
    <source>
        <dbReference type="ARBA" id="ARBA00022741"/>
    </source>
</evidence>
<dbReference type="GO" id="GO:0005737">
    <property type="term" value="C:cytoplasm"/>
    <property type="evidence" value="ECO:0007669"/>
    <property type="project" value="UniProtKB-ARBA"/>
</dbReference>
<feature type="transmembrane region" description="Helical" evidence="10">
    <location>
        <begin position="443"/>
        <end position="462"/>
    </location>
</feature>
<feature type="domain" description="ABC transmembrane type-1" evidence="12">
    <location>
        <begin position="944"/>
        <end position="1223"/>
    </location>
</feature>
<evidence type="ECO:0000256" key="7">
    <source>
        <dbReference type="ARBA" id="ARBA00022989"/>
    </source>
</evidence>
<accession>A0A9Q8WN23</accession>
<feature type="domain" description="ABC transmembrane type-1" evidence="12">
    <location>
        <begin position="309"/>
        <end position="610"/>
    </location>
</feature>
<gene>
    <name evidence="13" type="ORF">CLUP02_15194</name>
</gene>
<evidence type="ECO:0000259" key="11">
    <source>
        <dbReference type="PROSITE" id="PS50893"/>
    </source>
</evidence>
<dbReference type="CDD" id="cd18604">
    <property type="entry name" value="ABC_6TM_VMR1_D2_like"/>
    <property type="match status" value="1"/>
</dbReference>
<dbReference type="PROSITE" id="PS50929">
    <property type="entry name" value="ABC_TM1F"/>
    <property type="match status" value="2"/>
</dbReference>
<dbReference type="GO" id="GO:0005524">
    <property type="term" value="F:ATP binding"/>
    <property type="evidence" value="ECO:0007669"/>
    <property type="project" value="UniProtKB-KW"/>
</dbReference>
<dbReference type="EMBL" id="CP019480">
    <property type="protein sequence ID" value="UQC89663.1"/>
    <property type="molecule type" value="Genomic_DNA"/>
</dbReference>
<evidence type="ECO:0000256" key="6">
    <source>
        <dbReference type="ARBA" id="ARBA00022840"/>
    </source>
</evidence>
<comment type="subcellular location">
    <subcellularLocation>
        <location evidence="1">Membrane</location>
        <topology evidence="1">Multi-pass membrane protein</topology>
    </subcellularLocation>
</comment>
<dbReference type="InterPro" id="IPR036640">
    <property type="entry name" value="ABC1_TM_sf"/>
</dbReference>
<evidence type="ECO:0000256" key="3">
    <source>
        <dbReference type="ARBA" id="ARBA00022692"/>
    </source>
</evidence>
<evidence type="ECO:0000256" key="10">
    <source>
        <dbReference type="SAM" id="Phobius"/>
    </source>
</evidence>
<dbReference type="FunFam" id="3.40.50.300:FF:000838">
    <property type="entry name" value="ABC multidrug transporter (Eurofung)"/>
    <property type="match status" value="1"/>
</dbReference>
<dbReference type="SUPFAM" id="SSF52540">
    <property type="entry name" value="P-loop containing nucleoside triphosphate hydrolases"/>
    <property type="match status" value="2"/>
</dbReference>
<dbReference type="GO" id="GO:0016020">
    <property type="term" value="C:membrane"/>
    <property type="evidence" value="ECO:0007669"/>
    <property type="project" value="UniProtKB-SubCell"/>
</dbReference>
<evidence type="ECO:0000256" key="2">
    <source>
        <dbReference type="ARBA" id="ARBA00022448"/>
    </source>
</evidence>
<dbReference type="Gene3D" id="3.40.50.300">
    <property type="entry name" value="P-loop containing nucleotide triphosphate hydrolases"/>
    <property type="match status" value="2"/>
</dbReference>
<evidence type="ECO:0000256" key="4">
    <source>
        <dbReference type="ARBA" id="ARBA00022737"/>
    </source>
</evidence>
<dbReference type="PANTHER" id="PTHR24223:SF356">
    <property type="entry name" value="ATP-BINDING CASSETTE TRANSPORTER ABC4"/>
    <property type="match status" value="1"/>
</dbReference>
<feature type="region of interest" description="Disordered" evidence="9">
    <location>
        <begin position="390"/>
        <end position="421"/>
    </location>
</feature>
<evidence type="ECO:0000256" key="1">
    <source>
        <dbReference type="ARBA" id="ARBA00004141"/>
    </source>
</evidence>
<dbReference type="KEGG" id="clup:CLUP02_15194"/>
<dbReference type="Proteomes" id="UP000830671">
    <property type="component" value="Chromosome 8"/>
</dbReference>
<dbReference type="CDD" id="cd03250">
    <property type="entry name" value="ABCC_MRP_domain1"/>
    <property type="match status" value="1"/>
</dbReference>
<keyword evidence="4" id="KW-0677">Repeat</keyword>
<keyword evidence="7 10" id="KW-1133">Transmembrane helix</keyword>
<dbReference type="FunFam" id="1.20.1560.10:FF:000013">
    <property type="entry name" value="ABC transporter C family member 2"/>
    <property type="match status" value="1"/>
</dbReference>